<dbReference type="STRING" id="1185767.IIF7_09803"/>
<dbReference type="Gene3D" id="1.25.40.390">
    <property type="match status" value="1"/>
</dbReference>
<evidence type="ECO:0000256" key="3">
    <source>
        <dbReference type="ARBA" id="ARBA00022729"/>
    </source>
</evidence>
<reference evidence="7 8" key="1">
    <citation type="submission" date="2013-04" db="EMBL/GenBank/DDBJ databases">
        <title>Zunongwangia sp. 22II14-10F7 Genome Sequencing.</title>
        <authorList>
            <person name="Lai Q."/>
            <person name="Shao Z."/>
        </authorList>
    </citation>
    <scope>NUCLEOTIDE SEQUENCE [LARGE SCALE GENOMIC DNA]</scope>
    <source>
        <strain evidence="7 8">22II14-10F7</strain>
    </source>
</reference>
<dbReference type="GO" id="GO:0009279">
    <property type="term" value="C:cell outer membrane"/>
    <property type="evidence" value="ECO:0007669"/>
    <property type="project" value="UniProtKB-SubCell"/>
</dbReference>
<keyword evidence="8" id="KW-1185">Reference proteome</keyword>
<comment type="similarity">
    <text evidence="2">Belongs to the SusD family.</text>
</comment>
<dbReference type="Pfam" id="PF07980">
    <property type="entry name" value="SusD_RagB"/>
    <property type="match status" value="1"/>
</dbReference>
<dbReference type="AlphaFoldDB" id="A0A1Y1T386"/>
<evidence type="ECO:0000256" key="2">
    <source>
        <dbReference type="ARBA" id="ARBA00006275"/>
    </source>
</evidence>
<evidence type="ECO:0000256" key="5">
    <source>
        <dbReference type="ARBA" id="ARBA00023237"/>
    </source>
</evidence>
<accession>A0A1Y1T386</accession>
<keyword evidence="5" id="KW-0998">Cell outer membrane</keyword>
<name>A0A1Y1T386_9FLAO</name>
<comment type="subcellular location">
    <subcellularLocation>
        <location evidence="1">Cell outer membrane</location>
    </subcellularLocation>
</comment>
<gene>
    <name evidence="7" type="ORF">IIF7_09803</name>
</gene>
<keyword evidence="4" id="KW-0472">Membrane</keyword>
<dbReference type="Proteomes" id="UP000192746">
    <property type="component" value="Unassembled WGS sequence"/>
</dbReference>
<evidence type="ECO:0000313" key="7">
    <source>
        <dbReference type="EMBL" id="ORL45496.1"/>
    </source>
</evidence>
<evidence type="ECO:0000259" key="6">
    <source>
        <dbReference type="Pfam" id="PF07980"/>
    </source>
</evidence>
<proteinExistence type="inferred from homology"/>
<dbReference type="InterPro" id="IPR012944">
    <property type="entry name" value="SusD_RagB_dom"/>
</dbReference>
<comment type="caution">
    <text evidence="7">The sequence shown here is derived from an EMBL/GenBank/DDBJ whole genome shotgun (WGS) entry which is preliminary data.</text>
</comment>
<keyword evidence="3" id="KW-0732">Signal</keyword>
<sequence>MYPSNYKRVKMKHRILTVFAGLSALVFTNCTDLEEEILDESLTGSEDLVQPVSGSMAAAYGILPQTFRHTRYFGLQEIPSDEAILPPRTGLGGTQWADNDTYTTAHRHLMSSSNSLVTESWSYLTTALFRTVAAIDVIAPLAEAGDAEAVQALAEMRALRAYENMLFLDSWGLAFRKESTAETSEILRGEEAIAYIETEFLAALENINSDRGPGRMTEDAIYGFLAKLYLNAAVYRDPYGTPNFTDADMQRVVEYTDNIINNGGYSLSSEYFDLFNDENHDNAELIFALDLRGVLNNDHNRWAYWSMSGSLFPRPGDFYLSMDGTDGPAMTSDFYQTWVDAYGDIDPADADARFYQKNAQVPAELEDISNLTPYVNDTLGLQSDSDHYFIAGSDFEIDRGIIRGTMWAPRKQNYRSGNFMTGTDANGNSGYRIYPLAEARENGSDPEDIVYYVDHTLEISLDGSAGYASGYRFAKWQFSKTSDDGNNYSSVDLVLLRLADVYLMRAEAKLRMGDNAGALQDVNTVRTSRDARPDQTPAALTSIDLESLYRELGFEFYWEMHRRQDQIRFGTYEDSWTSKSDSDPNHRLFPIPQEAIDGASNVEGYLVQNPGY</sequence>
<dbReference type="InterPro" id="IPR011990">
    <property type="entry name" value="TPR-like_helical_dom_sf"/>
</dbReference>
<organism evidence="7 8">
    <name type="scientific">Zunongwangia atlantica 22II14-10F7</name>
    <dbReference type="NCBI Taxonomy" id="1185767"/>
    <lineage>
        <taxon>Bacteria</taxon>
        <taxon>Pseudomonadati</taxon>
        <taxon>Bacteroidota</taxon>
        <taxon>Flavobacteriia</taxon>
        <taxon>Flavobacteriales</taxon>
        <taxon>Flavobacteriaceae</taxon>
        <taxon>Zunongwangia</taxon>
    </lineage>
</organism>
<feature type="domain" description="RagB/SusD" evidence="6">
    <location>
        <begin position="468"/>
        <end position="612"/>
    </location>
</feature>
<protein>
    <recommendedName>
        <fullName evidence="6">RagB/SusD domain-containing protein</fullName>
    </recommendedName>
</protein>
<dbReference type="EMBL" id="ARYN01000008">
    <property type="protein sequence ID" value="ORL45496.1"/>
    <property type="molecule type" value="Genomic_DNA"/>
</dbReference>
<evidence type="ECO:0000256" key="1">
    <source>
        <dbReference type="ARBA" id="ARBA00004442"/>
    </source>
</evidence>
<evidence type="ECO:0000313" key="8">
    <source>
        <dbReference type="Proteomes" id="UP000192746"/>
    </source>
</evidence>
<dbReference type="SUPFAM" id="SSF48452">
    <property type="entry name" value="TPR-like"/>
    <property type="match status" value="1"/>
</dbReference>
<evidence type="ECO:0000256" key="4">
    <source>
        <dbReference type="ARBA" id="ARBA00023136"/>
    </source>
</evidence>